<feature type="domain" description="AAA+ ATPase" evidence="1">
    <location>
        <begin position="606"/>
        <end position="774"/>
    </location>
</feature>
<dbReference type="Gene3D" id="3.40.50.300">
    <property type="entry name" value="P-loop containing nucleotide triphosphate hydrolases"/>
    <property type="match status" value="1"/>
</dbReference>
<dbReference type="PANTHER" id="PTHR37291:SF1">
    <property type="entry name" value="TYPE IV METHYL-DIRECTED RESTRICTION ENZYME ECOKMCRB SUBUNIT"/>
    <property type="match status" value="1"/>
</dbReference>
<name>A0ABU9H194_9GAMM</name>
<organism evidence="2 3">
    <name type="scientific">Pseudoalteromonas issachenkonii</name>
    <dbReference type="NCBI Taxonomy" id="152297"/>
    <lineage>
        <taxon>Bacteria</taxon>
        <taxon>Pseudomonadati</taxon>
        <taxon>Pseudomonadota</taxon>
        <taxon>Gammaproteobacteria</taxon>
        <taxon>Alteromonadales</taxon>
        <taxon>Pseudoalteromonadaceae</taxon>
        <taxon>Pseudoalteromonas</taxon>
    </lineage>
</organism>
<proteinExistence type="predicted"/>
<dbReference type="Pfam" id="PF07728">
    <property type="entry name" value="AAA_5"/>
    <property type="match status" value="1"/>
</dbReference>
<evidence type="ECO:0000313" key="3">
    <source>
        <dbReference type="Proteomes" id="UP001371391"/>
    </source>
</evidence>
<comment type="caution">
    <text evidence="2">The sequence shown here is derived from an EMBL/GenBank/DDBJ whole genome shotgun (WGS) entry which is preliminary data.</text>
</comment>
<dbReference type="InterPro" id="IPR036388">
    <property type="entry name" value="WH-like_DNA-bd_sf"/>
</dbReference>
<dbReference type="InterPro" id="IPR027417">
    <property type="entry name" value="P-loop_NTPase"/>
</dbReference>
<dbReference type="SUPFAM" id="SSF52540">
    <property type="entry name" value="P-loop containing nucleoside triphosphate hydrolases"/>
    <property type="match status" value="1"/>
</dbReference>
<dbReference type="InterPro" id="IPR003593">
    <property type="entry name" value="AAA+_ATPase"/>
</dbReference>
<dbReference type="InterPro" id="IPR052934">
    <property type="entry name" value="Methyl-DNA_Rec/Restrict_Enz"/>
</dbReference>
<dbReference type="InterPro" id="IPR011704">
    <property type="entry name" value="ATPase_dyneun-rel_AAA"/>
</dbReference>
<dbReference type="RefSeq" id="WP_188161594.1">
    <property type="nucleotide sequence ID" value="NZ_JBAKAW010000010.1"/>
</dbReference>
<accession>A0ABU9H194</accession>
<evidence type="ECO:0000259" key="1">
    <source>
        <dbReference type="SMART" id="SM00382"/>
    </source>
</evidence>
<dbReference type="SMART" id="SM00382">
    <property type="entry name" value="AAA"/>
    <property type="match status" value="1"/>
</dbReference>
<dbReference type="PANTHER" id="PTHR37291">
    <property type="entry name" value="5-METHYLCYTOSINE-SPECIFIC RESTRICTION ENZYME B"/>
    <property type="match status" value="1"/>
</dbReference>
<gene>
    <name evidence="2" type="ORF">V6257_11345</name>
</gene>
<sequence>MITTEKLIKLIKDAFLLTEEAPTDIEIFSFADTFHSDLKKIINYPDWDIREETLAEIEFKIVEFSDNLDFQKRFNESLIVALKISLSESRPCWFVGASWGGTKDQTQRFLDNKIWENGYDDKYIQEIKSIKPGDRIAIKSTYTRKNDLPFNGRGNTASVMCIKATGIVTGNKKDGKLLEVDWQKKFTSPKEWYFYTGRTTVWKVVPGEWMPDALIKFTFDNIPQNYNKFTNHSFWKERFGDIPEEDIRFKWTQFYEDLANSLSLYRYKRTELVACVLNLAEKNDLSYIKGKELEDIDPFTVIGMFNRGMTDTNRRKIATELAEFLNVYTPVPDSFEAIPVLNNHKSWFFAKVGERGTNDIDNLWALFESAKQLADEIDDDEGAAFIDNYNKVSAQRGIRWNLTMGLYWIRPWFYPTLERQSKDYLESLSIKPERNGPRRSCSAADYLLLRENLLLRFSESGFSVHSFPELSLHAWQKPTQQKVGQTITWKNAVLSRVKDLCLSKSSPLYSRAEFKEYYLDELQIMFPENNSVEFSIDSNMQKLRDDGEIEFFSGGQYQWLGFDDGDVEGTPKVGVKAEDYGIENIIKDGCFLPQAALENILSRLKNKKNMILQGPPGTGKTWLGKRLAYALIGQKQPAFIKAVQFHPNLSYEDFIKGWRPSGDGKLSLCEGPFLDTVRQAQQNPKNKYVVVIEEINRGNPAQIFGEMLTLLEADKRTPSEALELSYRQENDEPVYVPENLFVIGTMNVADRSLALVDLALRRRFAFINLQPTFGKPWRDWVNSKNDIEIKHLKSIEKRMLELNSVIENDDRLGPQFKVGHSYVTPAFDSEITDVENWFKQVVETEIYPLLEEYWFDDSKKAAQQKEALVKPL</sequence>
<evidence type="ECO:0000313" key="2">
    <source>
        <dbReference type="EMBL" id="MEL0655629.1"/>
    </source>
</evidence>
<dbReference type="CDD" id="cd00009">
    <property type="entry name" value="AAA"/>
    <property type="match status" value="1"/>
</dbReference>
<dbReference type="Proteomes" id="UP001371391">
    <property type="component" value="Unassembled WGS sequence"/>
</dbReference>
<dbReference type="Gene3D" id="1.10.10.10">
    <property type="entry name" value="Winged helix-like DNA-binding domain superfamily/Winged helix DNA-binding domain"/>
    <property type="match status" value="1"/>
</dbReference>
<dbReference type="Pfam" id="PF17726">
    <property type="entry name" value="DpnI_C"/>
    <property type="match status" value="1"/>
</dbReference>
<dbReference type="InterPro" id="IPR041368">
    <property type="entry name" value="DRP_C"/>
</dbReference>
<keyword evidence="3" id="KW-1185">Reference proteome</keyword>
<protein>
    <submittedName>
        <fullName evidence="2">AAA family ATPase</fullName>
    </submittedName>
</protein>
<reference evidence="2 3" key="1">
    <citation type="submission" date="2024-02" db="EMBL/GenBank/DDBJ databases">
        <title>Bacteria isolated from the canopy kelp, Nereocystis luetkeana.</title>
        <authorList>
            <person name="Pfister C.A."/>
            <person name="Younker I.T."/>
            <person name="Light S.H."/>
        </authorList>
    </citation>
    <scope>NUCLEOTIDE SEQUENCE [LARGE SCALE GENOMIC DNA]</scope>
    <source>
        <strain evidence="2 3">TI.1.03</strain>
    </source>
</reference>
<dbReference type="EMBL" id="JBAKAW010000010">
    <property type="protein sequence ID" value="MEL0655629.1"/>
    <property type="molecule type" value="Genomic_DNA"/>
</dbReference>